<dbReference type="PANTHER" id="PTHR43833">
    <property type="entry name" value="POTASSIUM CHANNEL PROTEIN 2-RELATED-RELATED"/>
    <property type="match status" value="1"/>
</dbReference>
<protein>
    <submittedName>
        <fullName evidence="5">NAD-binding protein</fullName>
    </submittedName>
</protein>
<name>A0ABV9LDB3_9ACTN</name>
<organism evidence="5 6">
    <name type="scientific">Geodermatophilus arenarius</name>
    <dbReference type="NCBI Taxonomy" id="1137990"/>
    <lineage>
        <taxon>Bacteria</taxon>
        <taxon>Bacillati</taxon>
        <taxon>Actinomycetota</taxon>
        <taxon>Actinomycetes</taxon>
        <taxon>Geodermatophilales</taxon>
        <taxon>Geodermatophilaceae</taxon>
        <taxon>Geodermatophilus</taxon>
    </lineage>
</organism>
<dbReference type="Proteomes" id="UP001596025">
    <property type="component" value="Unassembled WGS sequence"/>
</dbReference>
<comment type="subcellular location">
    <subcellularLocation>
        <location evidence="1">Cell membrane</location>
        <topology evidence="1">Multi-pass membrane protein</topology>
    </subcellularLocation>
</comment>
<gene>
    <name evidence="5" type="ORF">ACFO3M_00485</name>
</gene>
<sequence>MFVLQRLLRALRVRLSGWRLPLAVILLVFLTSWAAMALVEPAGTGIAAPESYWWYFVITAATVGYGDLYPSSVGGRVVGAYVVVGGIVTLTLLFTELATALQTARGRRLRGVVGLDLRDHVVVLGYTPGRTERIVTELTVEPGTRIALCAHDDVTVNPMPEEAAVSFVRGDLTHADVMDRAGVARARTVVVDGRDDNETLAIAVAVDHANPRVHMVAAVRDLGRRDTLRYVNPGVQVVQWHMPFLLSEEAADPGLTEIYNELMTAGGHGNTYSLRVPAGARPRTFGEWQTALGRDHGATVLALRTAEDLRVSPAWDTPVPQGATLYYVAAQRLDVTRLDRSPHADRGGQ</sequence>
<feature type="transmembrane region" description="Helical" evidence="2">
    <location>
        <begin position="80"/>
        <end position="101"/>
    </location>
</feature>
<accession>A0ABV9LDB3</accession>
<dbReference type="SUPFAM" id="SSF81324">
    <property type="entry name" value="Voltage-gated potassium channels"/>
    <property type="match status" value="1"/>
</dbReference>
<dbReference type="Gene3D" id="3.40.50.720">
    <property type="entry name" value="NAD(P)-binding Rossmann-like Domain"/>
    <property type="match status" value="1"/>
</dbReference>
<evidence type="ECO:0000313" key="5">
    <source>
        <dbReference type="EMBL" id="MFC4691857.1"/>
    </source>
</evidence>
<comment type="caution">
    <text evidence="5">The sequence shown here is derived from an EMBL/GenBank/DDBJ whole genome shotgun (WGS) entry which is preliminary data.</text>
</comment>
<dbReference type="InterPro" id="IPR013099">
    <property type="entry name" value="K_chnl_dom"/>
</dbReference>
<evidence type="ECO:0000259" key="3">
    <source>
        <dbReference type="Pfam" id="PF02254"/>
    </source>
</evidence>
<dbReference type="Pfam" id="PF02254">
    <property type="entry name" value="TrkA_N"/>
    <property type="match status" value="1"/>
</dbReference>
<feature type="transmembrane region" description="Helical" evidence="2">
    <location>
        <begin position="20"/>
        <end position="39"/>
    </location>
</feature>
<dbReference type="Gene3D" id="1.10.287.70">
    <property type="match status" value="1"/>
</dbReference>
<dbReference type="RefSeq" id="WP_387984929.1">
    <property type="nucleotide sequence ID" value="NZ_JBHSGR010000001.1"/>
</dbReference>
<dbReference type="PRINTS" id="PR00169">
    <property type="entry name" value="KCHANNEL"/>
</dbReference>
<keyword evidence="2" id="KW-0472">Membrane</keyword>
<dbReference type="InterPro" id="IPR003148">
    <property type="entry name" value="RCK_N"/>
</dbReference>
<evidence type="ECO:0000259" key="4">
    <source>
        <dbReference type="Pfam" id="PF07885"/>
    </source>
</evidence>
<dbReference type="SUPFAM" id="SSF51735">
    <property type="entry name" value="NAD(P)-binding Rossmann-fold domains"/>
    <property type="match status" value="1"/>
</dbReference>
<proteinExistence type="predicted"/>
<dbReference type="InterPro" id="IPR050721">
    <property type="entry name" value="Trk_Ktr_HKT_K-transport"/>
</dbReference>
<keyword evidence="2" id="KW-0812">Transmembrane</keyword>
<dbReference type="InterPro" id="IPR036291">
    <property type="entry name" value="NAD(P)-bd_dom_sf"/>
</dbReference>
<evidence type="ECO:0000256" key="1">
    <source>
        <dbReference type="ARBA" id="ARBA00004651"/>
    </source>
</evidence>
<evidence type="ECO:0000256" key="2">
    <source>
        <dbReference type="SAM" id="Phobius"/>
    </source>
</evidence>
<feature type="transmembrane region" description="Helical" evidence="2">
    <location>
        <begin position="51"/>
        <end position="68"/>
    </location>
</feature>
<evidence type="ECO:0000313" key="6">
    <source>
        <dbReference type="Proteomes" id="UP001596025"/>
    </source>
</evidence>
<feature type="domain" description="RCK N-terminal" evidence="3">
    <location>
        <begin position="131"/>
        <end position="229"/>
    </location>
</feature>
<dbReference type="Pfam" id="PF07885">
    <property type="entry name" value="Ion_trans_2"/>
    <property type="match status" value="1"/>
</dbReference>
<feature type="domain" description="Potassium channel" evidence="4">
    <location>
        <begin position="25"/>
        <end position="102"/>
    </location>
</feature>
<keyword evidence="2" id="KW-1133">Transmembrane helix</keyword>
<keyword evidence="6" id="KW-1185">Reference proteome</keyword>
<dbReference type="PANTHER" id="PTHR43833:SF9">
    <property type="entry name" value="POTASSIUM CHANNEL PROTEIN YUGO-RELATED"/>
    <property type="match status" value="1"/>
</dbReference>
<reference evidence="6" key="1">
    <citation type="journal article" date="2019" name="Int. J. Syst. Evol. Microbiol.">
        <title>The Global Catalogue of Microorganisms (GCM) 10K type strain sequencing project: providing services to taxonomists for standard genome sequencing and annotation.</title>
        <authorList>
            <consortium name="The Broad Institute Genomics Platform"/>
            <consortium name="The Broad Institute Genome Sequencing Center for Infectious Disease"/>
            <person name="Wu L."/>
            <person name="Ma J."/>
        </authorList>
    </citation>
    <scope>NUCLEOTIDE SEQUENCE [LARGE SCALE GENOMIC DNA]</scope>
    <source>
        <strain evidence="6">CCUG 62763</strain>
    </source>
</reference>
<dbReference type="EMBL" id="JBHSGR010000001">
    <property type="protein sequence ID" value="MFC4691857.1"/>
    <property type="molecule type" value="Genomic_DNA"/>
</dbReference>